<evidence type="ECO:0000256" key="4">
    <source>
        <dbReference type="ARBA" id="ARBA00023242"/>
    </source>
</evidence>
<dbReference type="GO" id="GO:0005634">
    <property type="term" value="C:nucleus"/>
    <property type="evidence" value="ECO:0007669"/>
    <property type="project" value="UniProtKB-SubCell"/>
</dbReference>
<dbReference type="PANTHER" id="PTHR46910">
    <property type="entry name" value="TRANSCRIPTION FACTOR PDR1"/>
    <property type="match status" value="1"/>
</dbReference>
<accession>A0A7H8QM77</accession>
<dbReference type="GO" id="GO:0003700">
    <property type="term" value="F:DNA-binding transcription factor activity"/>
    <property type="evidence" value="ECO:0007669"/>
    <property type="project" value="InterPro"/>
</dbReference>
<dbReference type="InterPro" id="IPR007219">
    <property type="entry name" value="XnlR_reg_dom"/>
</dbReference>
<evidence type="ECO:0000256" key="3">
    <source>
        <dbReference type="ARBA" id="ARBA00023125"/>
    </source>
</evidence>
<dbReference type="EMBL" id="CP055898">
    <property type="protein sequence ID" value="QKX54958.1"/>
    <property type="molecule type" value="Genomic_DNA"/>
</dbReference>
<dbReference type="KEGG" id="trg:TRUGW13939_02048"/>
<dbReference type="GO" id="GO:0006351">
    <property type="term" value="P:DNA-templated transcription"/>
    <property type="evidence" value="ECO:0007669"/>
    <property type="project" value="InterPro"/>
</dbReference>
<dbReference type="CDD" id="cd12148">
    <property type="entry name" value="fungal_TF_MHR"/>
    <property type="match status" value="1"/>
</dbReference>
<evidence type="ECO:0000256" key="2">
    <source>
        <dbReference type="ARBA" id="ARBA00022723"/>
    </source>
</evidence>
<name>A0A7H8QM77_TALRU</name>
<proteinExistence type="predicted"/>
<evidence type="ECO:0000313" key="8">
    <source>
        <dbReference type="Proteomes" id="UP000509510"/>
    </source>
</evidence>
<sequence>MAHQGARLLLVSCYLRGLETRLEYLEKNASLSHDTTSTAVPTYSARTPDPTTPILHHGTARQESPALTRRASMSELSPCEVMPRSVVIDANVSIGGVSLAQMIIAALRCDDQVRAEAMTTDHDIRGGRYILPDEDMDLYTLPKHIWDILERFFTSRHILTPVFHVPSIRSIFAAAIRCPRGQRHQHQSSFILLNMVLALCTSHWIVDMEANSHNARKYYDIAMTLLQPSIFRDWKLEHVQALLIGARYLQGSNCANECWNILGLAIRIAQGLRLHQDPPKTDPVPLREIKRRTWYAAYTLDIHFSMIYERPSTIKSTDFSTLVPEDLDDDCISENGLLYPFPRRPSSSMSFFLQVIKLSRIVENVLLRASGDAVRDSNIVELITVFDDAYQKWRREIPPHLILDIKNASLDSIGAVSEPSWILSLRGNMVRILIHRHSLVWTLRRLAKHQHEEDSMSIGAQQRTTHDPDRYLGNFPAATQTVHPENELATGSEVNLGNQASFGYRQGFPSLDTHVEEFNKEGFPEPMWPFTSQYSFGTLF</sequence>
<dbReference type="AlphaFoldDB" id="A0A7H8QM77"/>
<dbReference type="GeneID" id="55989558"/>
<gene>
    <name evidence="7" type="ORF">TRUGW13939_02048</name>
</gene>
<keyword evidence="3" id="KW-0238">DNA-binding</keyword>
<dbReference type="OrthoDB" id="2283488at2759"/>
<evidence type="ECO:0000313" key="7">
    <source>
        <dbReference type="EMBL" id="QKX54958.1"/>
    </source>
</evidence>
<comment type="subcellular location">
    <subcellularLocation>
        <location evidence="1">Nucleus</location>
    </subcellularLocation>
</comment>
<feature type="region of interest" description="Disordered" evidence="5">
    <location>
        <begin position="36"/>
        <end position="69"/>
    </location>
</feature>
<evidence type="ECO:0000256" key="5">
    <source>
        <dbReference type="SAM" id="MobiDB-lite"/>
    </source>
</evidence>
<reference evidence="8" key="1">
    <citation type="submission" date="2020-06" db="EMBL/GenBank/DDBJ databases">
        <title>A chromosome-scale genome assembly of Talaromyces rugulosus W13939.</title>
        <authorList>
            <person name="Wang B."/>
            <person name="Guo L."/>
            <person name="Ye K."/>
            <person name="Wang L."/>
        </authorList>
    </citation>
    <scope>NUCLEOTIDE SEQUENCE [LARGE SCALE GENOMIC DNA]</scope>
    <source>
        <strain evidence="8">W13939</strain>
    </source>
</reference>
<feature type="compositionally biased region" description="Polar residues" evidence="5">
    <location>
        <begin position="36"/>
        <end position="45"/>
    </location>
</feature>
<dbReference type="GO" id="GO:0008270">
    <property type="term" value="F:zinc ion binding"/>
    <property type="evidence" value="ECO:0007669"/>
    <property type="project" value="InterPro"/>
</dbReference>
<dbReference type="RefSeq" id="XP_035341137.1">
    <property type="nucleotide sequence ID" value="XM_035485244.1"/>
</dbReference>
<dbReference type="SMART" id="SM00906">
    <property type="entry name" value="Fungal_trans"/>
    <property type="match status" value="1"/>
</dbReference>
<dbReference type="Pfam" id="PF04082">
    <property type="entry name" value="Fungal_trans"/>
    <property type="match status" value="1"/>
</dbReference>
<evidence type="ECO:0000256" key="1">
    <source>
        <dbReference type="ARBA" id="ARBA00004123"/>
    </source>
</evidence>
<keyword evidence="4" id="KW-0539">Nucleus</keyword>
<dbReference type="GO" id="GO:0003677">
    <property type="term" value="F:DNA binding"/>
    <property type="evidence" value="ECO:0007669"/>
    <property type="project" value="UniProtKB-KW"/>
</dbReference>
<organism evidence="7 8">
    <name type="scientific">Talaromyces rugulosus</name>
    <name type="common">Penicillium rugulosum</name>
    <dbReference type="NCBI Taxonomy" id="121627"/>
    <lineage>
        <taxon>Eukaryota</taxon>
        <taxon>Fungi</taxon>
        <taxon>Dikarya</taxon>
        <taxon>Ascomycota</taxon>
        <taxon>Pezizomycotina</taxon>
        <taxon>Eurotiomycetes</taxon>
        <taxon>Eurotiomycetidae</taxon>
        <taxon>Eurotiales</taxon>
        <taxon>Trichocomaceae</taxon>
        <taxon>Talaromyces</taxon>
        <taxon>Talaromyces sect. Islandici</taxon>
    </lineage>
</organism>
<dbReference type="PANTHER" id="PTHR46910:SF3">
    <property type="entry name" value="HALOTOLERANCE PROTEIN 9-RELATED"/>
    <property type="match status" value="1"/>
</dbReference>
<feature type="domain" description="Xylanolytic transcriptional activator regulatory" evidence="6">
    <location>
        <begin position="258"/>
        <end position="330"/>
    </location>
</feature>
<keyword evidence="8" id="KW-1185">Reference proteome</keyword>
<protein>
    <recommendedName>
        <fullName evidence="6">Xylanolytic transcriptional activator regulatory domain-containing protein</fullName>
    </recommendedName>
</protein>
<keyword evidence="2" id="KW-0479">Metal-binding</keyword>
<dbReference type="Proteomes" id="UP000509510">
    <property type="component" value="Chromosome I"/>
</dbReference>
<dbReference type="InterPro" id="IPR050987">
    <property type="entry name" value="AtrR-like"/>
</dbReference>
<evidence type="ECO:0000259" key="6">
    <source>
        <dbReference type="SMART" id="SM00906"/>
    </source>
</evidence>